<proteinExistence type="predicted"/>
<dbReference type="Pfam" id="PF01476">
    <property type="entry name" value="LysM"/>
    <property type="match status" value="1"/>
</dbReference>
<dbReference type="CDD" id="cd00118">
    <property type="entry name" value="LysM"/>
    <property type="match status" value="1"/>
</dbReference>
<keyword evidence="2" id="KW-0378">Hydrolase</keyword>
<dbReference type="CDD" id="cd10917">
    <property type="entry name" value="CE4_NodB_like_6s_7s"/>
    <property type="match status" value="1"/>
</dbReference>
<evidence type="ECO:0000313" key="5">
    <source>
        <dbReference type="EMBL" id="RQM39816.1"/>
    </source>
</evidence>
<gene>
    <name evidence="5" type="ORF">EB241_00405</name>
</gene>
<keyword evidence="1" id="KW-0479">Metal-binding</keyword>
<evidence type="ECO:0000256" key="1">
    <source>
        <dbReference type="ARBA" id="ARBA00022723"/>
    </source>
</evidence>
<dbReference type="Pfam" id="PF01522">
    <property type="entry name" value="Polysacc_deac_1"/>
    <property type="match status" value="1"/>
</dbReference>
<dbReference type="PANTHER" id="PTHR10587">
    <property type="entry name" value="GLYCOSYL TRANSFERASE-RELATED"/>
    <property type="match status" value="1"/>
</dbReference>
<dbReference type="RefSeq" id="WP_124231264.1">
    <property type="nucleotide sequence ID" value="NZ_RHHM01000001.1"/>
</dbReference>
<feature type="domain" description="LysM" evidence="4">
    <location>
        <begin position="208"/>
        <end position="257"/>
    </location>
</feature>
<dbReference type="InterPro" id="IPR050248">
    <property type="entry name" value="Polysacc_deacetylase_ArnD"/>
</dbReference>
<organism evidence="5 6">
    <name type="scientific">Erwinia psidii</name>
    <dbReference type="NCBI Taxonomy" id="69224"/>
    <lineage>
        <taxon>Bacteria</taxon>
        <taxon>Pseudomonadati</taxon>
        <taxon>Pseudomonadota</taxon>
        <taxon>Gammaproteobacteria</taxon>
        <taxon>Enterobacterales</taxon>
        <taxon>Erwiniaceae</taxon>
        <taxon>Erwinia</taxon>
    </lineage>
</organism>
<protein>
    <submittedName>
        <fullName evidence="5">LysM peptidoglycan-binding domain-containing protein</fullName>
    </submittedName>
</protein>
<dbReference type="Gene3D" id="3.10.350.10">
    <property type="entry name" value="LysM domain"/>
    <property type="match status" value="1"/>
</dbReference>
<name>A0A3N6SPR9_9GAMM</name>
<dbReference type="SUPFAM" id="SSF88713">
    <property type="entry name" value="Glycoside hydrolase/deacetylase"/>
    <property type="match status" value="1"/>
</dbReference>
<keyword evidence="6" id="KW-1185">Reference proteome</keyword>
<evidence type="ECO:0000256" key="2">
    <source>
        <dbReference type="ARBA" id="ARBA00022801"/>
    </source>
</evidence>
<dbReference type="InterPro" id="IPR018392">
    <property type="entry name" value="LysM"/>
</dbReference>
<dbReference type="InterPro" id="IPR002509">
    <property type="entry name" value="NODB_dom"/>
</dbReference>
<dbReference type="PROSITE" id="PS51782">
    <property type="entry name" value="LYSM"/>
    <property type="match status" value="1"/>
</dbReference>
<dbReference type="Gene3D" id="3.20.20.370">
    <property type="entry name" value="Glycoside hydrolase/deacetylase"/>
    <property type="match status" value="1"/>
</dbReference>
<dbReference type="PANTHER" id="PTHR10587:SF133">
    <property type="entry name" value="CHITIN DEACETYLASE 1-RELATED"/>
    <property type="match status" value="1"/>
</dbReference>
<dbReference type="InterPro" id="IPR011330">
    <property type="entry name" value="Glyco_hydro/deAcase_b/a-brl"/>
</dbReference>
<dbReference type="PROSITE" id="PS51677">
    <property type="entry name" value="NODB"/>
    <property type="match status" value="1"/>
</dbReference>
<reference evidence="5 6" key="1">
    <citation type="submission" date="2018-10" db="EMBL/GenBank/DDBJ databases">
        <title>Draft genome sequence for the type isolate of Erwinia psidii, agent causal of bacterial blight in guava (Psidium guajava) and wilt and die-back of Eucalyptus spp.</title>
        <authorList>
            <person name="Hermenegildo P.S."/>
            <person name="Santos S.A."/>
            <person name="Guimaraes L.M.S."/>
            <person name="Vidigal P.M.P."/>
            <person name="Pereira I.C."/>
            <person name="Badel J.L."/>
            <person name="Alfenas-Zerbini P."/>
            <person name="Ferreira M.A.S.V."/>
            <person name="Alfenas A.C."/>
        </authorList>
    </citation>
    <scope>NUCLEOTIDE SEQUENCE [LARGE SCALE GENOMIC DNA]</scope>
    <source>
        <strain evidence="5 6">IBSBF 435</strain>
    </source>
</reference>
<dbReference type="GO" id="GO:0046872">
    <property type="term" value="F:metal ion binding"/>
    <property type="evidence" value="ECO:0007669"/>
    <property type="project" value="UniProtKB-KW"/>
</dbReference>
<evidence type="ECO:0000259" key="4">
    <source>
        <dbReference type="PROSITE" id="PS51782"/>
    </source>
</evidence>
<dbReference type="SMART" id="SM00257">
    <property type="entry name" value="LysM"/>
    <property type="match status" value="1"/>
</dbReference>
<dbReference type="GO" id="GO:0016810">
    <property type="term" value="F:hydrolase activity, acting on carbon-nitrogen (but not peptide) bonds"/>
    <property type="evidence" value="ECO:0007669"/>
    <property type="project" value="InterPro"/>
</dbReference>
<dbReference type="Proteomes" id="UP000279457">
    <property type="component" value="Unassembled WGS sequence"/>
</dbReference>
<dbReference type="GO" id="GO:0016020">
    <property type="term" value="C:membrane"/>
    <property type="evidence" value="ECO:0007669"/>
    <property type="project" value="TreeGrafter"/>
</dbReference>
<dbReference type="GO" id="GO:0005975">
    <property type="term" value="P:carbohydrate metabolic process"/>
    <property type="evidence" value="ECO:0007669"/>
    <property type="project" value="InterPro"/>
</dbReference>
<evidence type="ECO:0000259" key="3">
    <source>
        <dbReference type="PROSITE" id="PS51677"/>
    </source>
</evidence>
<dbReference type="SUPFAM" id="SSF54106">
    <property type="entry name" value="LysM domain"/>
    <property type="match status" value="1"/>
</dbReference>
<evidence type="ECO:0000313" key="6">
    <source>
        <dbReference type="Proteomes" id="UP000279457"/>
    </source>
</evidence>
<sequence>MKKIHLSFDDGPHSSNTPLVLDILKAHQIKSTFFVLGERVKAHGKIISRIVTEGHRVGNHTYSHKQLTTLSDREIKDEIISTEKLISQYAPTDYIIRPPYGARNTRVNNLIASLNYHSVLWSVDTEDWKRKPDTWINYGIEQIKKRELSLVLMHDIHATTAAGLQRFIEQVKMTGAEFADLEYITGFPPPDTTINPLPSAEPPAPTLRYHVVKTGETLSSIAKKYYGTTHQWRKIYQANMATISNPNVITAGMRLLIL</sequence>
<comment type="caution">
    <text evidence="5">The sequence shown here is derived from an EMBL/GenBank/DDBJ whole genome shotgun (WGS) entry which is preliminary data.</text>
</comment>
<accession>A0A3N6SPR9</accession>
<dbReference type="EMBL" id="RHHM01000001">
    <property type="protein sequence ID" value="RQM39816.1"/>
    <property type="molecule type" value="Genomic_DNA"/>
</dbReference>
<dbReference type="InterPro" id="IPR036779">
    <property type="entry name" value="LysM_dom_sf"/>
</dbReference>
<feature type="domain" description="NodB homology" evidence="3">
    <location>
        <begin position="2"/>
        <end position="179"/>
    </location>
</feature>
<dbReference type="AlphaFoldDB" id="A0A3N6SPR9"/>
<dbReference type="OrthoDB" id="370541at2"/>